<dbReference type="GO" id="GO:0045004">
    <property type="term" value="P:DNA replication proofreading"/>
    <property type="evidence" value="ECO:0007669"/>
    <property type="project" value="TreeGrafter"/>
</dbReference>
<dbReference type="InterPro" id="IPR012337">
    <property type="entry name" value="RNaseH-like_sf"/>
</dbReference>
<evidence type="ECO:0000259" key="1">
    <source>
        <dbReference type="SMART" id="SM00479"/>
    </source>
</evidence>
<name>H1HLX2_9BACT</name>
<dbReference type="STRING" id="999422.HMPREF9944_01166"/>
<dbReference type="InterPro" id="IPR036397">
    <property type="entry name" value="RNaseH_sf"/>
</dbReference>
<gene>
    <name evidence="2" type="ORF">HMPREF9944_01166</name>
</gene>
<evidence type="ECO:0000313" key="3">
    <source>
        <dbReference type="Proteomes" id="UP000003167"/>
    </source>
</evidence>
<keyword evidence="3" id="KW-1185">Reference proteome</keyword>
<feature type="domain" description="Exonuclease" evidence="1">
    <location>
        <begin position="8"/>
        <end position="177"/>
    </location>
</feature>
<accession>H1HLX2</accession>
<reference evidence="2 3" key="1">
    <citation type="submission" date="2011-12" db="EMBL/GenBank/DDBJ databases">
        <title>The Genome Sequence of Prevotella maculosa OT 289.</title>
        <authorList>
            <consortium name="The Broad Institute Genome Sequencing Platform"/>
            <person name="Earl A."/>
            <person name="Ward D."/>
            <person name="Feldgarden M."/>
            <person name="Gevers D."/>
            <person name="Izard J."/>
            <person name="Blanton J.M."/>
            <person name="Mathney J."/>
            <person name="Tanner A.C."/>
            <person name="Dewhirst F.E."/>
            <person name="Young S.K."/>
            <person name="Zeng Q."/>
            <person name="Gargeya S."/>
            <person name="Fitzgerald M."/>
            <person name="Haas B."/>
            <person name="Abouelleil A."/>
            <person name="Alvarado L."/>
            <person name="Arachchi H.M."/>
            <person name="Berlin A."/>
            <person name="Chapman S.B."/>
            <person name="Gearin G."/>
            <person name="Goldberg J."/>
            <person name="Griggs A."/>
            <person name="Gujja S."/>
            <person name="Hansen M."/>
            <person name="Heiman D."/>
            <person name="Howarth C."/>
            <person name="Larimer J."/>
            <person name="Lui A."/>
            <person name="MacDonald P.J.P."/>
            <person name="McCowen C."/>
            <person name="Montmayeur A."/>
            <person name="Murphy C."/>
            <person name="Neiman D."/>
            <person name="Pearson M."/>
            <person name="Priest M."/>
            <person name="Roberts A."/>
            <person name="Saif S."/>
            <person name="Shea T."/>
            <person name="Sisk P."/>
            <person name="Stolte C."/>
            <person name="Sykes S."/>
            <person name="Wortman J."/>
            <person name="Nusbaum C."/>
            <person name="Birren B."/>
        </authorList>
    </citation>
    <scope>NUCLEOTIDE SEQUENCE [LARGE SCALE GENOMIC DNA]</scope>
    <source>
        <strain evidence="2 3">OT 289</strain>
    </source>
</reference>
<dbReference type="GO" id="GO:0008408">
    <property type="term" value="F:3'-5' exonuclease activity"/>
    <property type="evidence" value="ECO:0007669"/>
    <property type="project" value="TreeGrafter"/>
</dbReference>
<proteinExistence type="predicted"/>
<dbReference type="HOGENOM" id="CLU_061549_0_0_10"/>
<dbReference type="PANTHER" id="PTHR30231:SF41">
    <property type="entry name" value="DNA POLYMERASE III SUBUNIT EPSILON"/>
    <property type="match status" value="1"/>
</dbReference>
<comment type="caution">
    <text evidence="2">The sequence shown here is derived from an EMBL/GenBank/DDBJ whole genome shotgun (WGS) entry which is preliminary data.</text>
</comment>
<dbReference type="AlphaFoldDB" id="H1HLX2"/>
<dbReference type="OrthoDB" id="9791657at2"/>
<dbReference type="SUPFAM" id="SSF53098">
    <property type="entry name" value="Ribonuclease H-like"/>
    <property type="match status" value="1"/>
</dbReference>
<dbReference type="RefSeq" id="WP_008565054.1">
    <property type="nucleotide sequence ID" value="NZ_JH594502.1"/>
</dbReference>
<dbReference type="InterPro" id="IPR013520">
    <property type="entry name" value="Ribonucl_H"/>
</dbReference>
<dbReference type="Pfam" id="PF20600">
    <property type="entry name" value="ExoX-like_C"/>
    <property type="match status" value="1"/>
</dbReference>
<dbReference type="Gene3D" id="3.30.420.10">
    <property type="entry name" value="Ribonuclease H-like superfamily/Ribonuclease H"/>
    <property type="match status" value="1"/>
</dbReference>
<dbReference type="InterPro" id="IPR046768">
    <property type="entry name" value="ExoX-like_C"/>
</dbReference>
<dbReference type="EMBL" id="AGEK01000021">
    <property type="protein sequence ID" value="EHO71310.1"/>
    <property type="molecule type" value="Genomic_DNA"/>
</dbReference>
<dbReference type="PANTHER" id="PTHR30231">
    <property type="entry name" value="DNA POLYMERASE III SUBUNIT EPSILON"/>
    <property type="match status" value="1"/>
</dbReference>
<dbReference type="GO" id="GO:0005829">
    <property type="term" value="C:cytosol"/>
    <property type="evidence" value="ECO:0007669"/>
    <property type="project" value="TreeGrafter"/>
</dbReference>
<dbReference type="PATRIC" id="fig|999422.3.peg.1205"/>
<evidence type="ECO:0000313" key="2">
    <source>
        <dbReference type="EMBL" id="EHO71310.1"/>
    </source>
</evidence>
<sequence length="286" mass="33103">MKLNLTKPLVVFDLETTGLDIVNDRVIQLSYIKIYPDGTEERNNFLVNPGRHIPEFVSDLTGIDDERIKDAPSFKQLSTTLAETFKGCDFAGFNSNRFDVPLLAEEFLRAGVDFDFSKCRLIDAQTIFHKMERRNLAAAYEFYCGRKMEEDFEAHRADQDTEATYRVLMGELDMYTTERQEDTDRILPNDMDYLAEFSKQNDNVDFAGRIVWAPVNGKDGKPLTDKDGKPQMQEIFNFGKYKDMPVAEVLKKDPGYYSWMLAAEFPNNTKQVLTRIRLREFNNRSC</sequence>
<dbReference type="SMART" id="SM00479">
    <property type="entry name" value="EXOIII"/>
    <property type="match status" value="1"/>
</dbReference>
<dbReference type="Proteomes" id="UP000003167">
    <property type="component" value="Unassembled WGS sequence"/>
</dbReference>
<dbReference type="GO" id="GO:0003676">
    <property type="term" value="F:nucleic acid binding"/>
    <property type="evidence" value="ECO:0007669"/>
    <property type="project" value="InterPro"/>
</dbReference>
<dbReference type="Pfam" id="PF00929">
    <property type="entry name" value="RNase_T"/>
    <property type="match status" value="1"/>
</dbReference>
<organism evidence="2 3">
    <name type="scientific">Segatella maculosa OT 289</name>
    <dbReference type="NCBI Taxonomy" id="999422"/>
    <lineage>
        <taxon>Bacteria</taxon>
        <taxon>Pseudomonadati</taxon>
        <taxon>Bacteroidota</taxon>
        <taxon>Bacteroidia</taxon>
        <taxon>Bacteroidales</taxon>
        <taxon>Prevotellaceae</taxon>
        <taxon>Segatella</taxon>
    </lineage>
</organism>
<protein>
    <recommendedName>
        <fullName evidence="1">Exonuclease domain-containing protein</fullName>
    </recommendedName>
</protein>
<dbReference type="CDD" id="cd06127">
    <property type="entry name" value="DEDDh"/>
    <property type="match status" value="1"/>
</dbReference>